<dbReference type="NCBIfam" id="TIGR02595">
    <property type="entry name" value="PEP_CTERM"/>
    <property type="match status" value="1"/>
</dbReference>
<feature type="chain" id="PRO_5045400524" evidence="1">
    <location>
        <begin position="35"/>
        <end position="270"/>
    </location>
</feature>
<evidence type="ECO:0000256" key="1">
    <source>
        <dbReference type="SAM" id="SignalP"/>
    </source>
</evidence>
<dbReference type="NCBIfam" id="TIGR04155">
    <property type="entry name" value="cyano_PEP"/>
    <property type="match status" value="1"/>
</dbReference>
<gene>
    <name evidence="2" type="ORF">H6G95_24845</name>
</gene>
<comment type="caution">
    <text evidence="2">The sequence shown here is derived from an EMBL/GenBank/DDBJ whole genome shotgun (WGS) entry which is preliminary data.</text>
</comment>
<feature type="signal peptide" evidence="1">
    <location>
        <begin position="1"/>
        <end position="34"/>
    </location>
</feature>
<dbReference type="InterPro" id="IPR026374">
    <property type="entry name" value="Cyano_PEP"/>
</dbReference>
<sequence>MKESSSGIKLGCAIVSNTCLAAVAIALNGASAFAAQFITIQSTGTLSGTIELPRNNPNFNNSITRIDTDDTGTYYRNLGTNNNPNYVPVYQSDYLKVETRSDGSLHYFVDFKGIPFVSFDGVLTSPVLSGGQLTPYKYQGQLAGTTFQGVVQDEFNLTKAFYTGTVTDPGTGKQYQGTFEVSGYGVRYSDHNGSLTPTVFDFQSDIPGLPSVTSLTITNATLANLRIKVPIDETSIPEPASVLGTFLVAGFGMVLKRKKDICFKRMFEKP</sequence>
<keyword evidence="3" id="KW-1185">Reference proteome</keyword>
<organism evidence="2 3">
    <name type="scientific">Nostoc linckia FACHB-391</name>
    <dbReference type="NCBI Taxonomy" id="2692906"/>
    <lineage>
        <taxon>Bacteria</taxon>
        <taxon>Bacillati</taxon>
        <taxon>Cyanobacteriota</taxon>
        <taxon>Cyanophyceae</taxon>
        <taxon>Nostocales</taxon>
        <taxon>Nostocaceae</taxon>
        <taxon>Nostoc</taxon>
    </lineage>
</organism>
<protein>
    <submittedName>
        <fullName evidence="2">PEP-CTERM sorting domain-containing protein</fullName>
    </submittedName>
</protein>
<evidence type="ECO:0000313" key="3">
    <source>
        <dbReference type="Proteomes" id="UP000604661"/>
    </source>
</evidence>
<dbReference type="EMBL" id="JACJTE010000036">
    <property type="protein sequence ID" value="MBD2563780.1"/>
    <property type="molecule type" value="Genomic_DNA"/>
</dbReference>
<name>A0ABR8F0U2_NOSLI</name>
<reference evidence="2 3" key="1">
    <citation type="journal article" date="2020" name="ISME J.">
        <title>Comparative genomics reveals insights into cyanobacterial evolution and habitat adaptation.</title>
        <authorList>
            <person name="Chen M.Y."/>
            <person name="Teng W.K."/>
            <person name="Zhao L."/>
            <person name="Hu C.X."/>
            <person name="Zhou Y.K."/>
            <person name="Han B.P."/>
            <person name="Song L.R."/>
            <person name="Shu W.S."/>
        </authorList>
    </citation>
    <scope>NUCLEOTIDE SEQUENCE [LARGE SCALE GENOMIC DNA]</scope>
    <source>
        <strain evidence="2 3">FACHB-391</strain>
    </source>
</reference>
<dbReference type="Proteomes" id="UP000604661">
    <property type="component" value="Unassembled WGS sequence"/>
</dbReference>
<keyword evidence="1" id="KW-0732">Signal</keyword>
<accession>A0ABR8F0U2</accession>
<dbReference type="RefSeq" id="WP_190893649.1">
    <property type="nucleotide sequence ID" value="NZ_JACJTE010000036.1"/>
</dbReference>
<evidence type="ECO:0000313" key="2">
    <source>
        <dbReference type="EMBL" id="MBD2563780.1"/>
    </source>
</evidence>
<proteinExistence type="predicted"/>
<dbReference type="InterPro" id="IPR013424">
    <property type="entry name" value="Ice-binding_C"/>
</dbReference>